<dbReference type="AlphaFoldDB" id="A0A455SFD9"/>
<evidence type="ECO:0000259" key="4">
    <source>
        <dbReference type="Pfam" id="PF22725"/>
    </source>
</evidence>
<dbReference type="InterPro" id="IPR036291">
    <property type="entry name" value="NAD(P)-bd_dom_sf"/>
</dbReference>
<dbReference type="NCBIfam" id="TIGR04380">
    <property type="entry name" value="myo_inos_iolG"/>
    <property type="match status" value="1"/>
</dbReference>
<dbReference type="SUPFAM" id="SSF55347">
    <property type="entry name" value="Glyceraldehyde-3-phosphate dehydrogenase-like, C-terminal domain"/>
    <property type="match status" value="1"/>
</dbReference>
<dbReference type="Gene3D" id="3.30.360.10">
    <property type="entry name" value="Dihydrodipicolinate Reductase, domain 2"/>
    <property type="match status" value="1"/>
</dbReference>
<evidence type="ECO:0000313" key="5">
    <source>
        <dbReference type="EMBL" id="BBH86220.1"/>
    </source>
</evidence>
<dbReference type="InterPro" id="IPR030827">
    <property type="entry name" value="Myo_inos_IolG"/>
</dbReference>
<dbReference type="SUPFAM" id="SSF51735">
    <property type="entry name" value="NAD(P)-binding Rossmann-fold domains"/>
    <property type="match status" value="1"/>
</dbReference>
<dbReference type="EMBL" id="AP019376">
    <property type="protein sequence ID" value="BBH86220.1"/>
    <property type="molecule type" value="Genomic_DNA"/>
</dbReference>
<dbReference type="Pfam" id="PF01408">
    <property type="entry name" value="GFO_IDH_MocA"/>
    <property type="match status" value="1"/>
</dbReference>
<dbReference type="GO" id="GO:0016491">
    <property type="term" value="F:oxidoreductase activity"/>
    <property type="evidence" value="ECO:0007669"/>
    <property type="project" value="UniProtKB-KW"/>
</dbReference>
<dbReference type="Gene3D" id="3.40.50.720">
    <property type="entry name" value="NAD(P)-binding Rossmann-like Domain"/>
    <property type="match status" value="1"/>
</dbReference>
<dbReference type="Pfam" id="PF22725">
    <property type="entry name" value="GFO_IDH_MocA_C3"/>
    <property type="match status" value="1"/>
</dbReference>
<accession>A0A455SFD9</accession>
<evidence type="ECO:0000259" key="3">
    <source>
        <dbReference type="Pfam" id="PF01408"/>
    </source>
</evidence>
<proteinExistence type="inferred from homology"/>
<gene>
    <name evidence="5" type="ORF">KTC_09710</name>
</gene>
<feature type="domain" description="GFO/IDH/MocA-like oxidoreductase" evidence="4">
    <location>
        <begin position="134"/>
        <end position="254"/>
    </location>
</feature>
<dbReference type="GO" id="GO:0000166">
    <property type="term" value="F:nucleotide binding"/>
    <property type="evidence" value="ECO:0007669"/>
    <property type="project" value="InterPro"/>
</dbReference>
<feature type="domain" description="Gfo/Idh/MocA-like oxidoreductase N-terminal" evidence="3">
    <location>
        <begin position="7"/>
        <end position="126"/>
    </location>
</feature>
<evidence type="ECO:0000256" key="1">
    <source>
        <dbReference type="ARBA" id="ARBA00010928"/>
    </source>
</evidence>
<organism evidence="5">
    <name type="scientific">Thermosporothrix sp. COM3</name>
    <dbReference type="NCBI Taxonomy" id="2490863"/>
    <lineage>
        <taxon>Bacteria</taxon>
        <taxon>Bacillati</taxon>
        <taxon>Chloroflexota</taxon>
        <taxon>Ktedonobacteria</taxon>
        <taxon>Ktedonobacterales</taxon>
        <taxon>Thermosporotrichaceae</taxon>
        <taxon>Thermosporothrix</taxon>
    </lineage>
</organism>
<name>A0A455SFD9_9CHLR</name>
<protein>
    <submittedName>
        <fullName evidence="5">Inositol 2-dehydrogenase</fullName>
    </submittedName>
</protein>
<sequence length="339" mass="37345">MTTRCLQVGVIGAGRIGCLHVEHLTTRIPSARLLMVADISGERAQQCAERFGIPAYSANYQDVIQHPEIQAVVICSSTHTHAQLIQEAAKAGKHIFCEKPLALDLETIDQIVQTVKQAGVQLQVGFNRRFDANYARVRRAIVQGEIGEPRLLHIISRDPAPPPLEYLRTSGGLFLDMAIHDFDMVRYLMGAEVEEVYVQAARVLDSHIAAIGDIDAAITVLRCTNGAVATIDNSRSTAYGYDQRVEVLGSAGAIHTDNRYPNAATLMDAHGVRRDLPLHFFLERYAESFYAEMAAFVEALLQQRSVPVNGEDGRAPVALALAAQRSLQERRPVRLDEIP</sequence>
<reference evidence="5" key="1">
    <citation type="submission" date="2018-12" db="EMBL/GenBank/DDBJ databases">
        <title>Novel natural products biosynthetic potential of the class Ktedonobacteria.</title>
        <authorList>
            <person name="Zheng Y."/>
            <person name="Saitou A."/>
            <person name="Wang C.M."/>
            <person name="Toyoda A."/>
            <person name="Minakuchi Y."/>
            <person name="Sekiguchi Y."/>
            <person name="Ueda K."/>
            <person name="Takano H."/>
            <person name="Sakai Y."/>
            <person name="Yokota A."/>
            <person name="Yabe S."/>
        </authorList>
    </citation>
    <scope>NUCLEOTIDE SEQUENCE</scope>
    <source>
        <strain evidence="5">COM3</strain>
    </source>
</reference>
<dbReference type="InterPro" id="IPR000683">
    <property type="entry name" value="Gfo/Idh/MocA-like_OxRdtase_N"/>
</dbReference>
<keyword evidence="2" id="KW-0560">Oxidoreductase</keyword>
<dbReference type="PANTHER" id="PTHR42840:SF3">
    <property type="entry name" value="BINDING ROSSMANN FOLD OXIDOREDUCTASE, PUTATIVE (AFU_ORTHOLOGUE AFUA_2G10240)-RELATED"/>
    <property type="match status" value="1"/>
</dbReference>
<comment type="similarity">
    <text evidence="1">Belongs to the Gfo/Idh/MocA family.</text>
</comment>
<evidence type="ECO:0000256" key="2">
    <source>
        <dbReference type="ARBA" id="ARBA00023002"/>
    </source>
</evidence>
<dbReference type="InterPro" id="IPR055170">
    <property type="entry name" value="GFO_IDH_MocA-like_dom"/>
</dbReference>
<dbReference type="PANTHER" id="PTHR42840">
    <property type="entry name" value="NAD(P)-BINDING ROSSMANN-FOLD SUPERFAMILY PROTEIN-RELATED"/>
    <property type="match status" value="1"/>
</dbReference>